<dbReference type="Proteomes" id="UP000541352">
    <property type="component" value="Unassembled WGS sequence"/>
</dbReference>
<dbReference type="SUPFAM" id="SSF53254">
    <property type="entry name" value="Phosphoglycerate mutase-like"/>
    <property type="match status" value="1"/>
</dbReference>
<dbReference type="CDD" id="cd07040">
    <property type="entry name" value="HP"/>
    <property type="match status" value="1"/>
</dbReference>
<dbReference type="AlphaFoldDB" id="A0A7W5ZSD4"/>
<comment type="caution">
    <text evidence="1">The sequence shown here is derived from an EMBL/GenBank/DDBJ whole genome shotgun (WGS) entry which is preliminary data.</text>
</comment>
<evidence type="ECO:0000313" key="2">
    <source>
        <dbReference type="Proteomes" id="UP000541352"/>
    </source>
</evidence>
<sequence length="173" mass="19029">MNKLGKINSLLMVGLWLSLSACYTSKIYVVRHAERLDQSADTPLSSAGLQRAQALADSLKNKNIDRIFGTKYQRNRQTAQVLCDVTGKGYEVYEPHPTEVIVKTVEKIGKQNVVIVGHSDTVLEIVKGFGVTPTKAKIESSDYDNLFVITVKKGVGGSRKTLEEKTYGAQTLP</sequence>
<accession>A0A7W5ZSD4</accession>
<dbReference type="RefSeq" id="WP_183978772.1">
    <property type="nucleotide sequence ID" value="NZ_JACIBY010000015.1"/>
</dbReference>
<name>A0A7W5ZSD4_9BACT</name>
<dbReference type="Gene3D" id="3.40.50.1240">
    <property type="entry name" value="Phosphoglycerate mutase-like"/>
    <property type="match status" value="1"/>
</dbReference>
<dbReference type="Pfam" id="PF00300">
    <property type="entry name" value="His_Phos_1"/>
    <property type="match status" value="1"/>
</dbReference>
<dbReference type="InterPro" id="IPR013078">
    <property type="entry name" value="His_Pase_superF_clade-1"/>
</dbReference>
<evidence type="ECO:0000313" key="1">
    <source>
        <dbReference type="EMBL" id="MBB3841241.1"/>
    </source>
</evidence>
<keyword evidence="2" id="KW-1185">Reference proteome</keyword>
<dbReference type="EMBL" id="JACIBY010000015">
    <property type="protein sequence ID" value="MBB3841241.1"/>
    <property type="molecule type" value="Genomic_DNA"/>
</dbReference>
<organism evidence="1 2">
    <name type="scientific">Runella defluvii</name>
    <dbReference type="NCBI Taxonomy" id="370973"/>
    <lineage>
        <taxon>Bacteria</taxon>
        <taxon>Pseudomonadati</taxon>
        <taxon>Bacteroidota</taxon>
        <taxon>Cytophagia</taxon>
        <taxon>Cytophagales</taxon>
        <taxon>Spirosomataceae</taxon>
        <taxon>Runella</taxon>
    </lineage>
</organism>
<gene>
    <name evidence="1" type="ORF">FHS57_005263</name>
</gene>
<proteinExistence type="predicted"/>
<reference evidence="1 2" key="1">
    <citation type="submission" date="2020-08" db="EMBL/GenBank/DDBJ databases">
        <title>Genomic Encyclopedia of Type Strains, Phase IV (KMG-IV): sequencing the most valuable type-strain genomes for metagenomic binning, comparative biology and taxonomic classification.</title>
        <authorList>
            <person name="Goeker M."/>
        </authorList>
    </citation>
    <scope>NUCLEOTIDE SEQUENCE [LARGE SCALE GENOMIC DNA]</scope>
    <source>
        <strain evidence="1 2">DSM 17976</strain>
    </source>
</reference>
<dbReference type="InterPro" id="IPR029033">
    <property type="entry name" value="His_PPase_superfam"/>
</dbReference>
<dbReference type="PROSITE" id="PS51257">
    <property type="entry name" value="PROKAR_LIPOPROTEIN"/>
    <property type="match status" value="1"/>
</dbReference>
<protein>
    <submittedName>
        <fullName evidence="1">Phosphohistidine phosphatase SixA</fullName>
    </submittedName>
</protein>